<organism evidence="1 2">
    <name type="scientific">Catharanthus roseus</name>
    <name type="common">Madagascar periwinkle</name>
    <name type="synonym">Vinca rosea</name>
    <dbReference type="NCBI Taxonomy" id="4058"/>
    <lineage>
        <taxon>Eukaryota</taxon>
        <taxon>Viridiplantae</taxon>
        <taxon>Streptophyta</taxon>
        <taxon>Embryophyta</taxon>
        <taxon>Tracheophyta</taxon>
        <taxon>Spermatophyta</taxon>
        <taxon>Magnoliopsida</taxon>
        <taxon>eudicotyledons</taxon>
        <taxon>Gunneridae</taxon>
        <taxon>Pentapetalae</taxon>
        <taxon>asterids</taxon>
        <taxon>lamiids</taxon>
        <taxon>Gentianales</taxon>
        <taxon>Apocynaceae</taxon>
        <taxon>Rauvolfioideae</taxon>
        <taxon>Vinceae</taxon>
        <taxon>Catharanthinae</taxon>
        <taxon>Catharanthus</taxon>
    </lineage>
</organism>
<gene>
    <name evidence="1" type="ORF">M9H77_03675</name>
</gene>
<dbReference type="EMBL" id="CM044701">
    <property type="protein sequence ID" value="KAI5682447.1"/>
    <property type="molecule type" value="Genomic_DNA"/>
</dbReference>
<name>A0ACC0CBW0_CATRO</name>
<sequence>MNNEHQWRITVFEPEVGQPTADGRSWSNKQSSNTTLPAMVGYPYSQGLEIKIRRSNITISSFNCATQETSSGDVWDYDFSFNLPPKQECLELKKDENSRATNWGLIKGHSFPKVPAIKLGKNSSTHYWFVLTFVMDSSNNKRLSNGGLITYVLERIKEEANLLSPNERVSTTSMKFPLFAPQGPPLVSRNIARDSRSFSIRDYVASQWPTELLGLDGRASEGHGGSSSSSQHDVNMRDPRLIG</sequence>
<proteinExistence type="predicted"/>
<comment type="caution">
    <text evidence="1">The sequence shown here is derived from an EMBL/GenBank/DDBJ whole genome shotgun (WGS) entry which is preliminary data.</text>
</comment>
<evidence type="ECO:0000313" key="1">
    <source>
        <dbReference type="EMBL" id="KAI5682447.1"/>
    </source>
</evidence>
<dbReference type="Proteomes" id="UP001060085">
    <property type="component" value="Linkage Group LG01"/>
</dbReference>
<keyword evidence="2" id="KW-1185">Reference proteome</keyword>
<protein>
    <submittedName>
        <fullName evidence="1">Uncharacterized protein</fullName>
    </submittedName>
</protein>
<evidence type="ECO:0000313" key="2">
    <source>
        <dbReference type="Proteomes" id="UP001060085"/>
    </source>
</evidence>
<reference evidence="2" key="1">
    <citation type="journal article" date="2023" name="Nat. Plants">
        <title>Single-cell RNA sequencing provides a high-resolution roadmap for understanding the multicellular compartmentation of specialized metabolism.</title>
        <authorList>
            <person name="Sun S."/>
            <person name="Shen X."/>
            <person name="Li Y."/>
            <person name="Li Y."/>
            <person name="Wang S."/>
            <person name="Li R."/>
            <person name="Zhang H."/>
            <person name="Shen G."/>
            <person name="Guo B."/>
            <person name="Wei J."/>
            <person name="Xu J."/>
            <person name="St-Pierre B."/>
            <person name="Chen S."/>
            <person name="Sun C."/>
        </authorList>
    </citation>
    <scope>NUCLEOTIDE SEQUENCE [LARGE SCALE GENOMIC DNA]</scope>
</reference>
<accession>A0ACC0CBW0</accession>